<dbReference type="PROSITE" id="PS51755">
    <property type="entry name" value="OMPR_PHOB"/>
    <property type="match status" value="1"/>
</dbReference>
<keyword evidence="1 3" id="KW-0238">DNA-binding</keyword>
<evidence type="ECO:0000313" key="5">
    <source>
        <dbReference type="EMBL" id="MEK8030216.1"/>
    </source>
</evidence>
<feature type="domain" description="OmpR/PhoB-type" evidence="4">
    <location>
        <begin position="1"/>
        <end position="92"/>
    </location>
</feature>
<dbReference type="InterPro" id="IPR001867">
    <property type="entry name" value="OmpR/PhoB-type_DNA-bd"/>
</dbReference>
<reference evidence="5 6" key="1">
    <citation type="submission" date="2024-04" db="EMBL/GenBank/DDBJ databases">
        <title>Novel species of the genus Ideonella isolated from streams.</title>
        <authorList>
            <person name="Lu H."/>
        </authorList>
    </citation>
    <scope>NUCLEOTIDE SEQUENCE [LARGE SCALE GENOMIC DNA]</scope>
    <source>
        <strain evidence="5 6">DXS29W</strain>
    </source>
</reference>
<dbReference type="PROSITE" id="PS50005">
    <property type="entry name" value="TPR"/>
    <property type="match status" value="1"/>
</dbReference>
<dbReference type="InterPro" id="IPR011990">
    <property type="entry name" value="TPR-like_helical_dom_sf"/>
</dbReference>
<dbReference type="InterPro" id="IPR036388">
    <property type="entry name" value="WH-like_DNA-bd_sf"/>
</dbReference>
<dbReference type="InterPro" id="IPR019734">
    <property type="entry name" value="TPR_rpt"/>
</dbReference>
<feature type="DNA-binding region" description="OmpR/PhoB-type" evidence="3">
    <location>
        <begin position="1"/>
        <end position="92"/>
    </location>
</feature>
<evidence type="ECO:0000256" key="1">
    <source>
        <dbReference type="ARBA" id="ARBA00023125"/>
    </source>
</evidence>
<protein>
    <submittedName>
        <fullName evidence="5">Winged helix-turn-helix domain-containing protein</fullName>
    </submittedName>
</protein>
<evidence type="ECO:0000256" key="3">
    <source>
        <dbReference type="PROSITE-ProRule" id="PRU01091"/>
    </source>
</evidence>
<evidence type="ECO:0000259" key="4">
    <source>
        <dbReference type="PROSITE" id="PS51755"/>
    </source>
</evidence>
<evidence type="ECO:0000256" key="2">
    <source>
        <dbReference type="PROSITE-ProRule" id="PRU00339"/>
    </source>
</evidence>
<dbReference type="RefSeq" id="WP_341424566.1">
    <property type="nucleotide sequence ID" value="NZ_JBBUTG010000002.1"/>
</dbReference>
<comment type="caution">
    <text evidence="5">The sequence shown here is derived from an EMBL/GenBank/DDBJ whole genome shotgun (WGS) entry which is preliminary data.</text>
</comment>
<evidence type="ECO:0000313" key="6">
    <source>
        <dbReference type="Proteomes" id="UP001371218"/>
    </source>
</evidence>
<sequence length="431" mass="45889">MPTAALTLDAAGFPSADGRPLDLAPKERAVLALLLQRRPAVVSKEEFASAAWAGRAMSDESLARSISRLRRALAPLGLTIDSVYGTGYRLDGGASTTPPPSRLVMATQASPATLEAYLHARQLAAQRTPAAVGRAIELLRTLIEREPGYTPAGVALAEALAAAIGWGQVPTDPSVEEGLQVLDQAQRLDPSTPGLAGARGTLLDMAWRFDEAAQAHAQAMQHGPQDADSLLVYARHLLFTGQADEAVEQLRTALRLSPHTPLLRMTLSRALIQAGRGADGLAEADAASAENPGQLLMVAFKLAIRAMVAPSDDIEAPAWRLSEGADTPPFVWTVLSFVLARLGRREAALDIIDATLICSRTTTGEATLYAAPLAALGEVDRAAELLQRAYDERCGMLAMVLRDPAHADWLPHHPIGRALLAQVYRTLSTRV</sequence>
<dbReference type="EMBL" id="JBBUTG010000002">
    <property type="protein sequence ID" value="MEK8030216.1"/>
    <property type="molecule type" value="Genomic_DNA"/>
</dbReference>
<gene>
    <name evidence="5" type="ORF">AACH06_05215</name>
</gene>
<dbReference type="SUPFAM" id="SSF46894">
    <property type="entry name" value="C-terminal effector domain of the bipartite response regulators"/>
    <property type="match status" value="1"/>
</dbReference>
<accession>A0ABU9BK57</accession>
<dbReference type="Pfam" id="PF14559">
    <property type="entry name" value="TPR_19"/>
    <property type="match status" value="1"/>
</dbReference>
<proteinExistence type="predicted"/>
<name>A0ABU9BK57_9BURK</name>
<dbReference type="Pfam" id="PF00486">
    <property type="entry name" value="Trans_reg_C"/>
    <property type="match status" value="1"/>
</dbReference>
<dbReference type="Proteomes" id="UP001371218">
    <property type="component" value="Unassembled WGS sequence"/>
</dbReference>
<keyword evidence="2" id="KW-0802">TPR repeat</keyword>
<organism evidence="5 6">
    <name type="scientific">Ideonella lacteola</name>
    <dbReference type="NCBI Taxonomy" id="2984193"/>
    <lineage>
        <taxon>Bacteria</taxon>
        <taxon>Pseudomonadati</taxon>
        <taxon>Pseudomonadota</taxon>
        <taxon>Betaproteobacteria</taxon>
        <taxon>Burkholderiales</taxon>
        <taxon>Sphaerotilaceae</taxon>
        <taxon>Ideonella</taxon>
    </lineage>
</organism>
<dbReference type="InterPro" id="IPR016032">
    <property type="entry name" value="Sig_transdc_resp-reg_C-effctor"/>
</dbReference>
<keyword evidence="6" id="KW-1185">Reference proteome</keyword>
<dbReference type="Gene3D" id="1.25.40.10">
    <property type="entry name" value="Tetratricopeptide repeat domain"/>
    <property type="match status" value="1"/>
</dbReference>
<dbReference type="CDD" id="cd00383">
    <property type="entry name" value="trans_reg_C"/>
    <property type="match status" value="1"/>
</dbReference>
<dbReference type="SMART" id="SM00862">
    <property type="entry name" value="Trans_reg_C"/>
    <property type="match status" value="1"/>
</dbReference>
<feature type="repeat" description="TPR" evidence="2">
    <location>
        <begin position="227"/>
        <end position="260"/>
    </location>
</feature>
<dbReference type="Gene3D" id="1.10.10.10">
    <property type="entry name" value="Winged helix-like DNA-binding domain superfamily/Winged helix DNA-binding domain"/>
    <property type="match status" value="1"/>
</dbReference>
<dbReference type="SUPFAM" id="SSF48452">
    <property type="entry name" value="TPR-like"/>
    <property type="match status" value="1"/>
</dbReference>